<protein>
    <submittedName>
        <fullName evidence="1">Uncharacterized protein</fullName>
    </submittedName>
</protein>
<reference evidence="1 2" key="1">
    <citation type="submission" date="2019-03" db="EMBL/GenBank/DDBJ databases">
        <title>First draft genome of Liparis tanakae, snailfish: a comprehensive survey of snailfish specific genes.</title>
        <authorList>
            <person name="Kim W."/>
            <person name="Song I."/>
            <person name="Jeong J.-H."/>
            <person name="Kim D."/>
            <person name="Kim S."/>
            <person name="Ryu S."/>
            <person name="Song J.Y."/>
            <person name="Lee S.K."/>
        </authorList>
    </citation>
    <scope>NUCLEOTIDE SEQUENCE [LARGE SCALE GENOMIC DNA]</scope>
    <source>
        <tissue evidence="1">Muscle</tissue>
    </source>
</reference>
<sequence length="141" mass="16181">MEEPCGQAQAWLDELHQTIRAPRSISPPPTEICSKTWWRSPEDILQAVSYIDFYHESCPHLIPLTGAQGTMCVFNTGSGCLSSPKRRRFSDPRDATLRVLRMKRKRPRRRETSVQVSGTERFSLGIMSRLSPKRWPIGLKQ</sequence>
<proteinExistence type="predicted"/>
<keyword evidence="2" id="KW-1185">Reference proteome</keyword>
<evidence type="ECO:0000313" key="2">
    <source>
        <dbReference type="Proteomes" id="UP000314294"/>
    </source>
</evidence>
<gene>
    <name evidence="1" type="ORF">EYF80_014968</name>
</gene>
<dbReference type="AlphaFoldDB" id="A0A4Z2IA60"/>
<comment type="caution">
    <text evidence="1">The sequence shown here is derived from an EMBL/GenBank/DDBJ whole genome shotgun (WGS) entry which is preliminary data.</text>
</comment>
<organism evidence="1 2">
    <name type="scientific">Liparis tanakae</name>
    <name type="common">Tanaka's snailfish</name>
    <dbReference type="NCBI Taxonomy" id="230148"/>
    <lineage>
        <taxon>Eukaryota</taxon>
        <taxon>Metazoa</taxon>
        <taxon>Chordata</taxon>
        <taxon>Craniata</taxon>
        <taxon>Vertebrata</taxon>
        <taxon>Euteleostomi</taxon>
        <taxon>Actinopterygii</taxon>
        <taxon>Neopterygii</taxon>
        <taxon>Teleostei</taxon>
        <taxon>Neoteleostei</taxon>
        <taxon>Acanthomorphata</taxon>
        <taxon>Eupercaria</taxon>
        <taxon>Perciformes</taxon>
        <taxon>Cottioidei</taxon>
        <taxon>Cottales</taxon>
        <taxon>Liparidae</taxon>
        <taxon>Liparis</taxon>
    </lineage>
</organism>
<dbReference type="EMBL" id="SRLO01000110">
    <property type="protein sequence ID" value="TNN74868.1"/>
    <property type="molecule type" value="Genomic_DNA"/>
</dbReference>
<name>A0A4Z2IA60_9TELE</name>
<accession>A0A4Z2IA60</accession>
<dbReference type="Proteomes" id="UP000314294">
    <property type="component" value="Unassembled WGS sequence"/>
</dbReference>
<evidence type="ECO:0000313" key="1">
    <source>
        <dbReference type="EMBL" id="TNN74868.1"/>
    </source>
</evidence>